<organism evidence="9 10">
    <name type="scientific">Halocatena salina</name>
    <dbReference type="NCBI Taxonomy" id="2934340"/>
    <lineage>
        <taxon>Archaea</taxon>
        <taxon>Methanobacteriati</taxon>
        <taxon>Methanobacteriota</taxon>
        <taxon>Stenosarchaea group</taxon>
        <taxon>Halobacteria</taxon>
        <taxon>Halobacteriales</taxon>
        <taxon>Natronomonadaceae</taxon>
        <taxon>Halocatena</taxon>
    </lineage>
</organism>
<feature type="domain" description="Peptidase S8/S53" evidence="8">
    <location>
        <begin position="132"/>
        <end position="408"/>
    </location>
</feature>
<reference evidence="9" key="1">
    <citation type="submission" date="2022-04" db="EMBL/GenBank/DDBJ databases">
        <title>Halocatena sp. nov., isolated from a salt lake.</title>
        <authorList>
            <person name="Cui H.-L."/>
        </authorList>
    </citation>
    <scope>NUCLEOTIDE SEQUENCE</scope>
    <source>
        <strain evidence="9">AD-1</strain>
    </source>
</reference>
<dbReference type="InterPro" id="IPR000209">
    <property type="entry name" value="Peptidase_S8/S53_dom"/>
</dbReference>
<dbReference type="PANTHER" id="PTHR43806">
    <property type="entry name" value="PEPTIDASE S8"/>
    <property type="match status" value="1"/>
</dbReference>
<dbReference type="CDD" id="cd07477">
    <property type="entry name" value="Peptidases_S8_Subtilisin_subset"/>
    <property type="match status" value="1"/>
</dbReference>
<dbReference type="PROSITE" id="PS00138">
    <property type="entry name" value="SUBTILASE_SER"/>
    <property type="match status" value="1"/>
</dbReference>
<dbReference type="InterPro" id="IPR036852">
    <property type="entry name" value="Peptidase_S8/S53_dom_sf"/>
</dbReference>
<keyword evidence="2 6" id="KW-0645">Protease</keyword>
<dbReference type="SUPFAM" id="SSF52743">
    <property type="entry name" value="Subtilisin-like"/>
    <property type="match status" value="1"/>
</dbReference>
<dbReference type="InterPro" id="IPR034202">
    <property type="entry name" value="Subtilisin_Carlsberg-like"/>
</dbReference>
<dbReference type="Proteomes" id="UP000831768">
    <property type="component" value="Chromosome"/>
</dbReference>
<evidence type="ECO:0000256" key="5">
    <source>
        <dbReference type="ARBA" id="ARBA00022825"/>
    </source>
</evidence>
<dbReference type="InterPro" id="IPR015500">
    <property type="entry name" value="Peptidase_S8_subtilisin-rel"/>
</dbReference>
<dbReference type="EMBL" id="CP096019">
    <property type="protein sequence ID" value="UPM42993.1"/>
    <property type="molecule type" value="Genomic_DNA"/>
</dbReference>
<dbReference type="Pfam" id="PF00082">
    <property type="entry name" value="Peptidase_S8"/>
    <property type="match status" value="1"/>
</dbReference>
<dbReference type="PRINTS" id="PR00723">
    <property type="entry name" value="SUBTILISIN"/>
</dbReference>
<dbReference type="InterPro" id="IPR023827">
    <property type="entry name" value="Peptidase_S8_Asp-AS"/>
</dbReference>
<evidence type="ECO:0000256" key="1">
    <source>
        <dbReference type="ARBA" id="ARBA00011073"/>
    </source>
</evidence>
<gene>
    <name evidence="9" type="ORF">MW046_00730</name>
</gene>
<keyword evidence="4 6" id="KW-0378">Hydrolase</keyword>
<keyword evidence="5 6" id="KW-0720">Serine protease</keyword>
<dbReference type="InterPro" id="IPR050131">
    <property type="entry name" value="Peptidase_S8_subtilisin-like"/>
</dbReference>
<sequence length="431" mass="45132">MTNTDIDDISSKRGRRDFLRSMSGLGLFSSIGRQFDVGIDSLIPVNIGYRDSGGYNAATEIADEVIRTFGFNAATMTIPQRLLTEQGIDSILTDQPIRYLELDRPMVAHQQYTPWGIDRVGAKQAHTGRISGRNIDIAILDSGIDETHPDLQENVGAGKSFLNTVGLLSGSEQSNGTSIFEGVRSAFEAPHGLLDARSRARDRSEEFSSNAPEWHDAVGHGTHIAGIAGAIDNSDGVVGVCPDATLHAIKVLSSSGVGSASDIAAGIDHVTNQGWEVANLSLGSSYDSKLVQDACSYAVEQGTLLVAATGNIGPCTDCVRYPAAYPSVVGVGATTPDDTLASFSATGPETDLVAPGQNIRSTYTTDIRPYETLSGTSMAAPHVAAAGGLLMAEGYENTTAADRLIETTEDIGLSENDGGTGLLDIPAALGL</sequence>
<dbReference type="Gene3D" id="3.40.50.200">
    <property type="entry name" value="Peptidase S8/S53 domain"/>
    <property type="match status" value="1"/>
</dbReference>
<dbReference type="InterPro" id="IPR022398">
    <property type="entry name" value="Peptidase_S8_His-AS"/>
</dbReference>
<dbReference type="AlphaFoldDB" id="A0A8U0A4W1"/>
<proteinExistence type="inferred from homology"/>
<protein>
    <submittedName>
        <fullName evidence="9">S8 family peptidase</fullName>
    </submittedName>
</protein>
<keyword evidence="3" id="KW-0479">Metal-binding</keyword>
<evidence type="ECO:0000313" key="9">
    <source>
        <dbReference type="EMBL" id="UPM42993.1"/>
    </source>
</evidence>
<dbReference type="PROSITE" id="PS00136">
    <property type="entry name" value="SUBTILASE_ASP"/>
    <property type="match status" value="1"/>
</dbReference>
<dbReference type="KEGG" id="haad:MW046_00730"/>
<evidence type="ECO:0000256" key="6">
    <source>
        <dbReference type="PROSITE-ProRule" id="PRU01240"/>
    </source>
</evidence>
<evidence type="ECO:0000259" key="8">
    <source>
        <dbReference type="Pfam" id="PF00082"/>
    </source>
</evidence>
<feature type="active site" description="Charge relay system" evidence="6">
    <location>
        <position position="220"/>
    </location>
</feature>
<evidence type="ECO:0000256" key="2">
    <source>
        <dbReference type="ARBA" id="ARBA00022670"/>
    </source>
</evidence>
<dbReference type="PROSITE" id="PS00137">
    <property type="entry name" value="SUBTILASE_HIS"/>
    <property type="match status" value="1"/>
</dbReference>
<dbReference type="PANTHER" id="PTHR43806:SF11">
    <property type="entry name" value="CEREVISIN-RELATED"/>
    <property type="match status" value="1"/>
</dbReference>
<accession>A0A8U0A4W1</accession>
<evidence type="ECO:0000256" key="7">
    <source>
        <dbReference type="RuleBase" id="RU003355"/>
    </source>
</evidence>
<name>A0A8U0A4W1_9EURY</name>
<dbReference type="InterPro" id="IPR023828">
    <property type="entry name" value="Peptidase_S8_Ser-AS"/>
</dbReference>
<dbReference type="GO" id="GO:0004252">
    <property type="term" value="F:serine-type endopeptidase activity"/>
    <property type="evidence" value="ECO:0007669"/>
    <property type="project" value="UniProtKB-UniRule"/>
</dbReference>
<dbReference type="RefSeq" id="WP_247993663.1">
    <property type="nucleotide sequence ID" value="NZ_CP096019.1"/>
</dbReference>
<dbReference type="GO" id="GO:0046872">
    <property type="term" value="F:metal ion binding"/>
    <property type="evidence" value="ECO:0007669"/>
    <property type="project" value="UniProtKB-KW"/>
</dbReference>
<keyword evidence="10" id="KW-1185">Reference proteome</keyword>
<evidence type="ECO:0000256" key="4">
    <source>
        <dbReference type="ARBA" id="ARBA00022801"/>
    </source>
</evidence>
<dbReference type="PROSITE" id="PS51892">
    <property type="entry name" value="SUBTILASE"/>
    <property type="match status" value="1"/>
</dbReference>
<feature type="active site" description="Charge relay system" evidence="6">
    <location>
        <position position="377"/>
    </location>
</feature>
<comment type="similarity">
    <text evidence="1 6 7">Belongs to the peptidase S8 family.</text>
</comment>
<evidence type="ECO:0000313" key="10">
    <source>
        <dbReference type="Proteomes" id="UP000831768"/>
    </source>
</evidence>
<dbReference type="GO" id="GO:0006508">
    <property type="term" value="P:proteolysis"/>
    <property type="evidence" value="ECO:0007669"/>
    <property type="project" value="UniProtKB-KW"/>
</dbReference>
<feature type="active site" description="Charge relay system" evidence="6">
    <location>
        <position position="141"/>
    </location>
</feature>
<evidence type="ECO:0000256" key="3">
    <source>
        <dbReference type="ARBA" id="ARBA00022723"/>
    </source>
</evidence>
<dbReference type="GeneID" id="71926527"/>